<comment type="caution">
    <text evidence="3">The sequence shown here is derived from an EMBL/GenBank/DDBJ whole genome shotgun (WGS) entry which is preliminary data.</text>
</comment>
<sequence length="185" mass="21621">MYAKKFENLGEMDKFLEKYNLPKLNEKEAESLNRPITAKEIEAVIKKLPTHKSPGPDGFTGEFYKAFKEELTPILHRLFQNIQKDGRLPNSFYEANIILIPKPDKDTTKKENFRPISLMNIDAKILNKILVNHIQQYIKKLIHHDQVGFIPGMQGWFNIRKSVNVIHHINKSKDKNHMIKYSTHS</sequence>
<dbReference type="AlphaFoldDB" id="A0A833Z996"/>
<gene>
    <name evidence="3" type="ORF">HJG60_008237</name>
</gene>
<dbReference type="Proteomes" id="UP000664940">
    <property type="component" value="Unassembled WGS sequence"/>
</dbReference>
<dbReference type="EC" id="2.7.7.49" evidence="1"/>
<accession>A0A833Z996</accession>
<dbReference type="InterPro" id="IPR000477">
    <property type="entry name" value="RT_dom"/>
</dbReference>
<organism evidence="3 4">
    <name type="scientific">Phyllostomus discolor</name>
    <name type="common">pale spear-nosed bat</name>
    <dbReference type="NCBI Taxonomy" id="89673"/>
    <lineage>
        <taxon>Eukaryota</taxon>
        <taxon>Metazoa</taxon>
        <taxon>Chordata</taxon>
        <taxon>Craniata</taxon>
        <taxon>Vertebrata</taxon>
        <taxon>Euteleostomi</taxon>
        <taxon>Mammalia</taxon>
        <taxon>Eutheria</taxon>
        <taxon>Laurasiatheria</taxon>
        <taxon>Chiroptera</taxon>
        <taxon>Yangochiroptera</taxon>
        <taxon>Phyllostomidae</taxon>
        <taxon>Phyllostominae</taxon>
        <taxon>Phyllostomus</taxon>
    </lineage>
</organism>
<dbReference type="GO" id="GO:0003964">
    <property type="term" value="F:RNA-directed DNA polymerase activity"/>
    <property type="evidence" value="ECO:0007669"/>
    <property type="project" value="UniProtKB-EC"/>
</dbReference>
<dbReference type="EMBL" id="JABVXQ010000010">
    <property type="protein sequence ID" value="KAF6088412.1"/>
    <property type="molecule type" value="Genomic_DNA"/>
</dbReference>
<evidence type="ECO:0000256" key="1">
    <source>
        <dbReference type="ARBA" id="ARBA00012493"/>
    </source>
</evidence>
<evidence type="ECO:0000313" key="3">
    <source>
        <dbReference type="EMBL" id="KAF6088412.1"/>
    </source>
</evidence>
<feature type="domain" description="Reverse transcriptase" evidence="2">
    <location>
        <begin position="100"/>
        <end position="179"/>
    </location>
</feature>
<name>A0A833Z996_9CHIR</name>
<dbReference type="Pfam" id="PF00078">
    <property type="entry name" value="RVT_1"/>
    <property type="match status" value="1"/>
</dbReference>
<dbReference type="SUPFAM" id="SSF56672">
    <property type="entry name" value="DNA/RNA polymerases"/>
    <property type="match status" value="1"/>
</dbReference>
<evidence type="ECO:0000313" key="4">
    <source>
        <dbReference type="Proteomes" id="UP000664940"/>
    </source>
</evidence>
<dbReference type="InterPro" id="IPR043502">
    <property type="entry name" value="DNA/RNA_pol_sf"/>
</dbReference>
<protein>
    <recommendedName>
        <fullName evidence="1">RNA-directed DNA polymerase</fullName>
        <ecNumber evidence="1">2.7.7.49</ecNumber>
    </recommendedName>
</protein>
<reference evidence="3 4" key="1">
    <citation type="journal article" date="2020" name="Nature">
        <title>Six reference-quality genomes reveal evolution of bat adaptations.</title>
        <authorList>
            <person name="Jebb D."/>
            <person name="Huang Z."/>
            <person name="Pippel M."/>
            <person name="Hughes G.M."/>
            <person name="Lavrichenko K."/>
            <person name="Devanna P."/>
            <person name="Winkler S."/>
            <person name="Jermiin L.S."/>
            <person name="Skirmuntt E.C."/>
            <person name="Katzourakis A."/>
            <person name="Burkitt-Gray L."/>
            <person name="Ray D.A."/>
            <person name="Sullivan K.A.M."/>
            <person name="Roscito J.G."/>
            <person name="Kirilenko B.M."/>
            <person name="Davalos L.M."/>
            <person name="Corthals A.P."/>
            <person name="Power M.L."/>
            <person name="Jones G."/>
            <person name="Ransome R.D."/>
            <person name="Dechmann D.K.N."/>
            <person name="Locatelli A.G."/>
            <person name="Puechmaille S.J."/>
            <person name="Fedrigo O."/>
            <person name="Jarvis E.D."/>
            <person name="Hiller M."/>
            <person name="Vernes S.C."/>
            <person name="Myers E.W."/>
            <person name="Teeling E.C."/>
        </authorList>
    </citation>
    <scope>NUCLEOTIDE SEQUENCE [LARGE SCALE GENOMIC DNA]</scope>
    <source>
        <strain evidence="3">Bat1K_MPI-CBG_1</strain>
    </source>
</reference>
<proteinExistence type="predicted"/>
<evidence type="ECO:0000259" key="2">
    <source>
        <dbReference type="Pfam" id="PF00078"/>
    </source>
</evidence>
<dbReference type="PANTHER" id="PTHR19446">
    <property type="entry name" value="REVERSE TRANSCRIPTASES"/>
    <property type="match status" value="1"/>
</dbReference>